<evidence type="ECO:0000256" key="9">
    <source>
        <dbReference type="ARBA" id="ARBA00023136"/>
    </source>
</evidence>
<sequence length="149" mass="17347">METKDTNNKFRVITIALLVLILALIAVIGFLLLPKNQSFDMGKLFEKENEHTLLLDEFVVNLRSEKGSRHYLKVEISLMFTKDGQAKVLEESKDKVRDVILKKLREKSYEELIDVDYTNELKEELENAINVTLKDEIVKEVYFTNLVIQ</sequence>
<dbReference type="AlphaFoldDB" id="A0A926IH55"/>
<gene>
    <name evidence="11" type="ORF">H8689_03935</name>
</gene>
<keyword evidence="8 10" id="KW-1133">Transmembrane helix</keyword>
<evidence type="ECO:0000313" key="12">
    <source>
        <dbReference type="Proteomes" id="UP000601522"/>
    </source>
</evidence>
<protein>
    <recommendedName>
        <fullName evidence="10">Flagellar protein FliL</fullName>
    </recommendedName>
</protein>
<accession>A0A926IH55</accession>
<reference evidence="11 12" key="1">
    <citation type="submission" date="2020-08" db="EMBL/GenBank/DDBJ databases">
        <title>Genome public.</title>
        <authorList>
            <person name="Liu C."/>
            <person name="Sun Q."/>
        </authorList>
    </citation>
    <scope>NUCLEOTIDE SEQUENCE [LARGE SCALE GENOMIC DNA]</scope>
    <source>
        <strain evidence="11 12">NSJ-26</strain>
    </source>
</reference>
<evidence type="ECO:0000256" key="3">
    <source>
        <dbReference type="ARBA" id="ARBA00008281"/>
    </source>
</evidence>
<dbReference type="PANTHER" id="PTHR35091">
    <property type="entry name" value="FLAGELLAR PROTEIN FLIL"/>
    <property type="match status" value="1"/>
</dbReference>
<dbReference type="Pfam" id="PF03748">
    <property type="entry name" value="FliL"/>
    <property type="match status" value="1"/>
</dbReference>
<dbReference type="Proteomes" id="UP000601522">
    <property type="component" value="Unassembled WGS sequence"/>
</dbReference>
<keyword evidence="9 10" id="KW-0472">Membrane</keyword>
<evidence type="ECO:0000256" key="2">
    <source>
        <dbReference type="ARBA" id="ARBA00004162"/>
    </source>
</evidence>
<keyword evidence="12" id="KW-1185">Reference proteome</keyword>
<keyword evidence="11" id="KW-0282">Flagellum</keyword>
<keyword evidence="4 10" id="KW-1003">Cell membrane</keyword>
<dbReference type="GO" id="GO:0005886">
    <property type="term" value="C:plasma membrane"/>
    <property type="evidence" value="ECO:0007669"/>
    <property type="project" value="UniProtKB-SubCell"/>
</dbReference>
<evidence type="ECO:0000256" key="10">
    <source>
        <dbReference type="RuleBase" id="RU364125"/>
    </source>
</evidence>
<keyword evidence="5 10" id="KW-0145">Chemotaxis</keyword>
<dbReference type="EMBL" id="JACRTK010000001">
    <property type="protein sequence ID" value="MBC8590292.1"/>
    <property type="molecule type" value="Genomic_DNA"/>
</dbReference>
<dbReference type="GO" id="GO:0071978">
    <property type="term" value="P:bacterial-type flagellum-dependent swarming motility"/>
    <property type="evidence" value="ECO:0007669"/>
    <property type="project" value="TreeGrafter"/>
</dbReference>
<dbReference type="PANTHER" id="PTHR35091:SF2">
    <property type="entry name" value="FLAGELLAR PROTEIN FLIL"/>
    <property type="match status" value="1"/>
</dbReference>
<dbReference type="GO" id="GO:0009425">
    <property type="term" value="C:bacterial-type flagellum basal body"/>
    <property type="evidence" value="ECO:0007669"/>
    <property type="project" value="InterPro"/>
</dbReference>
<evidence type="ECO:0000313" key="11">
    <source>
        <dbReference type="EMBL" id="MBC8590292.1"/>
    </source>
</evidence>
<comment type="similarity">
    <text evidence="3 10">Belongs to the FliL family.</text>
</comment>
<comment type="function">
    <text evidence="1 10">Controls the rotational direction of flagella during chemotaxis.</text>
</comment>
<organism evidence="11 12">
    <name type="scientific">Wansuia hejianensis</name>
    <dbReference type="NCBI Taxonomy" id="2763667"/>
    <lineage>
        <taxon>Bacteria</taxon>
        <taxon>Bacillati</taxon>
        <taxon>Bacillota</taxon>
        <taxon>Clostridia</taxon>
        <taxon>Lachnospirales</taxon>
        <taxon>Lachnospiraceae</taxon>
        <taxon>Wansuia</taxon>
    </lineage>
</organism>
<name>A0A926IH55_9FIRM</name>
<evidence type="ECO:0000256" key="8">
    <source>
        <dbReference type="ARBA" id="ARBA00022989"/>
    </source>
</evidence>
<dbReference type="RefSeq" id="WP_249323110.1">
    <property type="nucleotide sequence ID" value="NZ_JACRTK010000001.1"/>
</dbReference>
<dbReference type="InterPro" id="IPR005503">
    <property type="entry name" value="FliL"/>
</dbReference>
<keyword evidence="11" id="KW-0966">Cell projection</keyword>
<dbReference type="GO" id="GO:0006935">
    <property type="term" value="P:chemotaxis"/>
    <property type="evidence" value="ECO:0007669"/>
    <property type="project" value="UniProtKB-KW"/>
</dbReference>
<keyword evidence="7 10" id="KW-0283">Flagellar rotation</keyword>
<evidence type="ECO:0000256" key="1">
    <source>
        <dbReference type="ARBA" id="ARBA00002254"/>
    </source>
</evidence>
<proteinExistence type="inferred from homology"/>
<keyword evidence="11" id="KW-0969">Cilium</keyword>
<evidence type="ECO:0000256" key="7">
    <source>
        <dbReference type="ARBA" id="ARBA00022779"/>
    </source>
</evidence>
<evidence type="ECO:0000256" key="4">
    <source>
        <dbReference type="ARBA" id="ARBA00022475"/>
    </source>
</evidence>
<feature type="transmembrane region" description="Helical" evidence="10">
    <location>
        <begin position="12"/>
        <end position="33"/>
    </location>
</feature>
<evidence type="ECO:0000256" key="5">
    <source>
        <dbReference type="ARBA" id="ARBA00022500"/>
    </source>
</evidence>
<comment type="subcellular location">
    <subcellularLocation>
        <location evidence="2">Cell membrane</location>
        <topology evidence="2">Single-pass membrane protein</topology>
    </subcellularLocation>
</comment>
<evidence type="ECO:0000256" key="6">
    <source>
        <dbReference type="ARBA" id="ARBA00022692"/>
    </source>
</evidence>
<comment type="caution">
    <text evidence="11">The sequence shown here is derived from an EMBL/GenBank/DDBJ whole genome shotgun (WGS) entry which is preliminary data.</text>
</comment>
<keyword evidence="6 10" id="KW-0812">Transmembrane</keyword>